<comment type="caution">
    <text evidence="1">The sequence shown here is derived from an EMBL/GenBank/DDBJ whole genome shotgun (WGS) entry which is preliminary data.</text>
</comment>
<protein>
    <recommendedName>
        <fullName evidence="3">Heparinase</fullName>
    </recommendedName>
</protein>
<organism evidence="1 2">
    <name type="scientific">Paenibacillus contaminans</name>
    <dbReference type="NCBI Taxonomy" id="450362"/>
    <lineage>
        <taxon>Bacteria</taxon>
        <taxon>Bacillati</taxon>
        <taxon>Bacillota</taxon>
        <taxon>Bacilli</taxon>
        <taxon>Bacillales</taxon>
        <taxon>Paenibacillaceae</taxon>
        <taxon>Paenibacillus</taxon>
    </lineage>
</organism>
<keyword evidence="2" id="KW-1185">Reference proteome</keyword>
<reference evidence="1 2" key="1">
    <citation type="journal article" date="2009" name="Int. J. Syst. Evol. Microbiol.">
        <title>Paenibacillus contaminans sp. nov., isolated from a contaminated laboratory plate.</title>
        <authorList>
            <person name="Chou J.H."/>
            <person name="Lee J.H."/>
            <person name="Lin M.C."/>
            <person name="Chang P.S."/>
            <person name="Arun A.B."/>
            <person name="Young C.C."/>
            <person name="Chen W.M."/>
        </authorList>
    </citation>
    <scope>NUCLEOTIDE SEQUENCE [LARGE SCALE GENOMIC DNA]</scope>
    <source>
        <strain evidence="1 2">CKOBP-6</strain>
    </source>
</reference>
<dbReference type="RefSeq" id="WP_113032600.1">
    <property type="nucleotide sequence ID" value="NZ_QMFB01000011.1"/>
</dbReference>
<evidence type="ECO:0000313" key="1">
    <source>
        <dbReference type="EMBL" id="RAV19695.1"/>
    </source>
</evidence>
<name>A0A329MIQ8_9BACL</name>
<dbReference type="Proteomes" id="UP000250369">
    <property type="component" value="Unassembled WGS sequence"/>
</dbReference>
<accession>A0A329MIQ8</accession>
<proteinExistence type="predicted"/>
<sequence>MTAVFYDQAGQRQRKRIFNDLVTQRTLAKFDELGKWLGKDVPVVRREEYIPGLYERLCFAECFLESGQPEAIETARRIIRTSDFAHCHFSPCNALQLLTKYRSLLDEACISRLNGYMEMMWSHFSGDDLDFVGVNDNFPCISTFVMLIGGELFEREDLFAIGVKRLNQLKGMLSRRGAPTEFSSPTYTPIQVLALAEIANLIRDEEVRNMALQCEERIWVEVLGRYHGETFQMAGPYSRAYTVDSTGHSHHARDILYAVLGDHMQVNPLNTLFSTENGQQDEVIHGWPAYMQVLSAWQLNTIYHCPVYLAEWALNRKYPFEYQATVEYSSSTDAAASAAILGPEEDGETYEYGAGSGIASTYMTAGYALGVSTNEFHNGVQTDSFHLLYKKSSPVVRQSDIRAVYANYIVNERPPMLTETILGDDGRKLGLQHQNSAILLYKPKLYANAIHSLKLSIQLPSEFGQVEEIWLGDRKLETYEAESTEPCPVFIKDGEVYMAFLPLMLTDHGRKAAVRIETVNRFVMISFYNYEGEERHFAKRELLLTGNGFVAEVRDCREAESFEAFRRQVALAAVTDRMYANMHTRGTYVRHTGYKRDGLTLECEYSPASEGIKYQAVNGAVPLVDRIRTTGLDVERLPFL</sequence>
<evidence type="ECO:0008006" key="3">
    <source>
        <dbReference type="Google" id="ProtNLM"/>
    </source>
</evidence>
<dbReference type="AlphaFoldDB" id="A0A329MIQ8"/>
<evidence type="ECO:0000313" key="2">
    <source>
        <dbReference type="Proteomes" id="UP000250369"/>
    </source>
</evidence>
<dbReference type="OrthoDB" id="2524089at2"/>
<gene>
    <name evidence="1" type="ORF">DQG23_19755</name>
</gene>
<dbReference type="EMBL" id="QMFB01000011">
    <property type="protein sequence ID" value="RAV19695.1"/>
    <property type="molecule type" value="Genomic_DNA"/>
</dbReference>